<name>A0A1A6C1H6_9GAMM</name>
<proteinExistence type="predicted"/>
<comment type="caution">
    <text evidence="1">The sequence shown here is derived from an EMBL/GenBank/DDBJ whole genome shotgun (WGS) entry which is preliminary data.</text>
</comment>
<evidence type="ECO:0000313" key="1">
    <source>
        <dbReference type="EMBL" id="OBS08413.1"/>
    </source>
</evidence>
<evidence type="ECO:0000313" key="2">
    <source>
        <dbReference type="Proteomes" id="UP000029273"/>
    </source>
</evidence>
<dbReference type="EMBL" id="JQSG02000006">
    <property type="protein sequence ID" value="OBS08413.1"/>
    <property type="molecule type" value="Genomic_DNA"/>
</dbReference>
<dbReference type="Proteomes" id="UP000029273">
    <property type="component" value="Unassembled WGS sequence"/>
</dbReference>
<protein>
    <submittedName>
        <fullName evidence="1">Uncharacterized protein</fullName>
    </submittedName>
</protein>
<organism evidence="1 2">
    <name type="scientific">Acidihalobacter prosperus</name>
    <dbReference type="NCBI Taxonomy" id="160660"/>
    <lineage>
        <taxon>Bacteria</taxon>
        <taxon>Pseudomonadati</taxon>
        <taxon>Pseudomonadota</taxon>
        <taxon>Gammaproteobacteria</taxon>
        <taxon>Chromatiales</taxon>
        <taxon>Ectothiorhodospiraceae</taxon>
        <taxon>Acidihalobacter</taxon>
    </lineage>
</organism>
<reference evidence="1 2" key="1">
    <citation type="journal article" date="2014" name="Genome Announc.">
        <title>Draft Genome Sequence of the Iron-Oxidizing, Acidophilic, and Halotolerant 'Thiobacillus prosperus' Type Strain DSM 5130.</title>
        <authorList>
            <person name="Ossandon F.J."/>
            <person name="Cardenas J.P."/>
            <person name="Corbett M."/>
            <person name="Quatrini R."/>
            <person name="Holmes D.S."/>
            <person name="Watkin E."/>
        </authorList>
    </citation>
    <scope>NUCLEOTIDE SEQUENCE [LARGE SCALE GENOMIC DNA]</scope>
    <source>
        <strain evidence="1 2">DSM 5130</strain>
    </source>
</reference>
<gene>
    <name evidence="1" type="ORF">Thpro_022663</name>
</gene>
<keyword evidence="2" id="KW-1185">Reference proteome</keyword>
<sequence>MWLQLLSIEGGIPPRDQRAEAPGEGFLRLTSGYVKRNLG</sequence>
<accession>A0A1A6C1H6</accession>
<dbReference type="AlphaFoldDB" id="A0A1A6C1H6"/>